<dbReference type="PROSITE" id="PS51186">
    <property type="entry name" value="GNAT"/>
    <property type="match status" value="1"/>
</dbReference>
<reference evidence="2" key="2">
    <citation type="submission" date="2020-09" db="EMBL/GenBank/DDBJ databases">
        <authorList>
            <person name="Sun Q."/>
            <person name="Ohkuma M."/>
        </authorList>
    </citation>
    <scope>NUCLEOTIDE SEQUENCE</scope>
    <source>
        <strain evidence="2">JCM 17251</strain>
    </source>
</reference>
<organism evidence="2 3">
    <name type="scientific">Oceanobacillus indicireducens</name>
    <dbReference type="NCBI Taxonomy" id="1004261"/>
    <lineage>
        <taxon>Bacteria</taxon>
        <taxon>Bacillati</taxon>
        <taxon>Bacillota</taxon>
        <taxon>Bacilli</taxon>
        <taxon>Bacillales</taxon>
        <taxon>Bacillaceae</taxon>
        <taxon>Oceanobacillus</taxon>
    </lineage>
</organism>
<gene>
    <name evidence="2" type="ORF">GCM10007971_11740</name>
</gene>
<dbReference type="InterPro" id="IPR016181">
    <property type="entry name" value="Acyl_CoA_acyltransferase"/>
</dbReference>
<evidence type="ECO:0000313" key="2">
    <source>
        <dbReference type="EMBL" id="GGN54265.1"/>
    </source>
</evidence>
<name>A0A917XUK5_9BACI</name>
<reference evidence="2" key="1">
    <citation type="journal article" date="2014" name="Int. J. Syst. Evol. Microbiol.">
        <title>Complete genome sequence of Corynebacterium casei LMG S-19264T (=DSM 44701T), isolated from a smear-ripened cheese.</title>
        <authorList>
            <consortium name="US DOE Joint Genome Institute (JGI-PGF)"/>
            <person name="Walter F."/>
            <person name="Albersmeier A."/>
            <person name="Kalinowski J."/>
            <person name="Ruckert C."/>
        </authorList>
    </citation>
    <scope>NUCLEOTIDE SEQUENCE</scope>
    <source>
        <strain evidence="2">JCM 17251</strain>
    </source>
</reference>
<dbReference type="GO" id="GO:0016747">
    <property type="term" value="F:acyltransferase activity, transferring groups other than amino-acyl groups"/>
    <property type="evidence" value="ECO:0007669"/>
    <property type="project" value="InterPro"/>
</dbReference>
<dbReference type="AlphaFoldDB" id="A0A917XUK5"/>
<dbReference type="SUPFAM" id="SSF55729">
    <property type="entry name" value="Acyl-CoA N-acyltransferases (Nat)"/>
    <property type="match status" value="1"/>
</dbReference>
<dbReference type="Proteomes" id="UP000624041">
    <property type="component" value="Unassembled WGS sequence"/>
</dbReference>
<keyword evidence="3" id="KW-1185">Reference proteome</keyword>
<evidence type="ECO:0000259" key="1">
    <source>
        <dbReference type="PROSITE" id="PS51186"/>
    </source>
</evidence>
<dbReference type="EMBL" id="BMOS01000006">
    <property type="protein sequence ID" value="GGN54265.1"/>
    <property type="molecule type" value="Genomic_DNA"/>
</dbReference>
<dbReference type="Pfam" id="PF00583">
    <property type="entry name" value="Acetyltransf_1"/>
    <property type="match status" value="1"/>
</dbReference>
<sequence length="168" mass="19406">MVKIMGLTNDEQFQQAATLYEEIWKDNDHSIEERIQKHSSYSGFRGLAILSNEGSMIGFSYGYTSLPTQFYHNLLAEELNALEYQRWLKDCFEFVELAIHPSYRNRGFARLLATKLVEAVENKTAILTTQVDNHPARTLYKSLGWKDIKEPFFPGNSKQAYVIMGKEL</sequence>
<dbReference type="Gene3D" id="3.40.630.30">
    <property type="match status" value="1"/>
</dbReference>
<feature type="domain" description="N-acetyltransferase" evidence="1">
    <location>
        <begin position="2"/>
        <end position="168"/>
    </location>
</feature>
<evidence type="ECO:0000313" key="3">
    <source>
        <dbReference type="Proteomes" id="UP000624041"/>
    </source>
</evidence>
<proteinExistence type="predicted"/>
<comment type="caution">
    <text evidence="2">The sequence shown here is derived from an EMBL/GenBank/DDBJ whole genome shotgun (WGS) entry which is preliminary data.</text>
</comment>
<dbReference type="RefSeq" id="WP_188856417.1">
    <property type="nucleotide sequence ID" value="NZ_BMOS01000006.1"/>
</dbReference>
<protein>
    <submittedName>
        <fullName evidence="2">N-acetyltransferase</fullName>
    </submittedName>
</protein>
<dbReference type="CDD" id="cd04301">
    <property type="entry name" value="NAT_SF"/>
    <property type="match status" value="1"/>
</dbReference>
<accession>A0A917XUK5</accession>
<dbReference type="InterPro" id="IPR000182">
    <property type="entry name" value="GNAT_dom"/>
</dbReference>